<evidence type="ECO:0000256" key="2">
    <source>
        <dbReference type="ARBA" id="ARBA00022692"/>
    </source>
</evidence>
<name>A0A8H7S1B4_9FUNG</name>
<dbReference type="AlphaFoldDB" id="A0A8H7S1B4"/>
<dbReference type="EMBL" id="JAEPRB010000126">
    <property type="protein sequence ID" value="KAG2220864.1"/>
    <property type="molecule type" value="Genomic_DNA"/>
</dbReference>
<proteinExistence type="predicted"/>
<evidence type="ECO:0000256" key="1">
    <source>
        <dbReference type="ARBA" id="ARBA00004141"/>
    </source>
</evidence>
<evidence type="ECO:0000256" key="4">
    <source>
        <dbReference type="ARBA" id="ARBA00023136"/>
    </source>
</evidence>
<feature type="compositionally biased region" description="Basic and acidic residues" evidence="5">
    <location>
        <begin position="9"/>
        <end position="23"/>
    </location>
</feature>
<dbReference type="OrthoDB" id="5546837at2759"/>
<keyword evidence="3 6" id="KW-1133">Transmembrane helix</keyword>
<evidence type="ECO:0000256" key="6">
    <source>
        <dbReference type="SAM" id="Phobius"/>
    </source>
</evidence>
<feature type="transmembrane region" description="Helical" evidence="6">
    <location>
        <begin position="145"/>
        <end position="164"/>
    </location>
</feature>
<keyword evidence="8" id="KW-1185">Reference proteome</keyword>
<evidence type="ECO:0000256" key="5">
    <source>
        <dbReference type="SAM" id="MobiDB-lite"/>
    </source>
</evidence>
<gene>
    <name evidence="7" type="ORF">INT45_004032</name>
</gene>
<feature type="transmembrane region" description="Helical" evidence="6">
    <location>
        <begin position="170"/>
        <end position="188"/>
    </location>
</feature>
<evidence type="ECO:0000256" key="3">
    <source>
        <dbReference type="ARBA" id="ARBA00022989"/>
    </source>
</evidence>
<feature type="transmembrane region" description="Helical" evidence="6">
    <location>
        <begin position="116"/>
        <end position="133"/>
    </location>
</feature>
<evidence type="ECO:0000313" key="8">
    <source>
        <dbReference type="Proteomes" id="UP000646827"/>
    </source>
</evidence>
<reference evidence="7 8" key="1">
    <citation type="submission" date="2020-12" db="EMBL/GenBank/DDBJ databases">
        <title>Metabolic potential, ecology and presence of endohyphal bacteria is reflected in genomic diversity of Mucoromycotina.</title>
        <authorList>
            <person name="Muszewska A."/>
            <person name="Okrasinska A."/>
            <person name="Steczkiewicz K."/>
            <person name="Drgas O."/>
            <person name="Orlowska M."/>
            <person name="Perlinska-Lenart U."/>
            <person name="Aleksandrzak-Piekarczyk T."/>
            <person name="Szatraj K."/>
            <person name="Zielenkiewicz U."/>
            <person name="Pilsyk S."/>
            <person name="Malc E."/>
            <person name="Mieczkowski P."/>
            <person name="Kruszewska J.S."/>
            <person name="Biernat P."/>
            <person name="Pawlowska J."/>
        </authorList>
    </citation>
    <scope>NUCLEOTIDE SEQUENCE [LARGE SCALE GENOMIC DNA]</scope>
    <source>
        <strain evidence="7 8">CBS 142.35</strain>
    </source>
</reference>
<comment type="caution">
    <text evidence="7">The sequence shown here is derived from an EMBL/GenBank/DDBJ whole genome shotgun (WGS) entry which is preliminary data.</text>
</comment>
<dbReference type="PANTHER" id="PTHR36460:SF1">
    <property type="entry name" value="UPF0132 DOMAIN PROTEIN (AFU_ORTHOLOGUE AFUA_3G10255)"/>
    <property type="match status" value="1"/>
</dbReference>
<accession>A0A8H7S1B4</accession>
<evidence type="ECO:0000313" key="7">
    <source>
        <dbReference type="EMBL" id="KAG2220864.1"/>
    </source>
</evidence>
<dbReference type="Proteomes" id="UP000646827">
    <property type="component" value="Unassembled WGS sequence"/>
</dbReference>
<organism evidence="7 8">
    <name type="scientific">Circinella minor</name>
    <dbReference type="NCBI Taxonomy" id="1195481"/>
    <lineage>
        <taxon>Eukaryota</taxon>
        <taxon>Fungi</taxon>
        <taxon>Fungi incertae sedis</taxon>
        <taxon>Mucoromycota</taxon>
        <taxon>Mucoromycotina</taxon>
        <taxon>Mucoromycetes</taxon>
        <taxon>Mucorales</taxon>
        <taxon>Lichtheimiaceae</taxon>
        <taxon>Circinella</taxon>
    </lineage>
</organism>
<dbReference type="PANTHER" id="PTHR36460">
    <property type="entry name" value="UPF0132 DOMAIN PROTEIN (AFU_ORTHOLOGUE AFUA_3G10255)"/>
    <property type="match status" value="1"/>
</dbReference>
<feature type="region of interest" description="Disordered" evidence="5">
    <location>
        <begin position="1"/>
        <end position="71"/>
    </location>
</feature>
<dbReference type="GO" id="GO:0016020">
    <property type="term" value="C:membrane"/>
    <property type="evidence" value="ECO:0007669"/>
    <property type="project" value="UniProtKB-SubCell"/>
</dbReference>
<keyword evidence="2 6" id="KW-0812">Transmembrane</keyword>
<comment type="subcellular location">
    <subcellularLocation>
        <location evidence="1">Membrane</location>
        <topology evidence="1">Multi-pass membrane protein</topology>
    </subcellularLocation>
</comment>
<sequence>MDFSPYKPSPDEDRTSRLKQDRKAKGKSRSSTTGGNGKYDPIQNNSYQSGASATTAVGGGSGSSKNGNGTSGFDNSSLYEEGLFSHGPSIGGGTPGGTVRVNKYETRLPIRVDVEAALAYALGPITGVLLLILETKNDYVRFHAWQSSALFLFLLCVHFILMFISSTLSWMLFVFDILLILALGYRAYLDGASLERSYVPYFGPLAAEWVDTE</sequence>
<protein>
    <submittedName>
        <fullName evidence="7">Uncharacterized protein</fullName>
    </submittedName>
</protein>
<keyword evidence="4 6" id="KW-0472">Membrane</keyword>